<accession>A0ABQ8ZTE8</accession>
<feature type="region of interest" description="Disordered" evidence="1">
    <location>
        <begin position="1"/>
        <end position="20"/>
    </location>
</feature>
<gene>
    <name evidence="2" type="ORF">OIU77_013108</name>
</gene>
<dbReference type="EMBL" id="JAPFFI010000024">
    <property type="protein sequence ID" value="KAJ6311270.1"/>
    <property type="molecule type" value="Genomic_DNA"/>
</dbReference>
<reference evidence="2" key="1">
    <citation type="submission" date="2022-10" db="EMBL/GenBank/DDBJ databases">
        <authorList>
            <person name="Hyden B.L."/>
            <person name="Feng K."/>
            <person name="Yates T."/>
            <person name="Jawdy S."/>
            <person name="Smart L.B."/>
            <person name="Muchero W."/>
        </authorList>
    </citation>
    <scope>NUCLEOTIDE SEQUENCE</scope>
    <source>
        <tissue evidence="2">Shoot tip</tissue>
    </source>
</reference>
<evidence type="ECO:0000256" key="1">
    <source>
        <dbReference type="SAM" id="MobiDB-lite"/>
    </source>
</evidence>
<organism evidence="2 3">
    <name type="scientific">Salix suchowensis</name>
    <dbReference type="NCBI Taxonomy" id="1278906"/>
    <lineage>
        <taxon>Eukaryota</taxon>
        <taxon>Viridiplantae</taxon>
        <taxon>Streptophyta</taxon>
        <taxon>Embryophyta</taxon>
        <taxon>Tracheophyta</taxon>
        <taxon>Spermatophyta</taxon>
        <taxon>Magnoliopsida</taxon>
        <taxon>eudicotyledons</taxon>
        <taxon>Gunneridae</taxon>
        <taxon>Pentapetalae</taxon>
        <taxon>rosids</taxon>
        <taxon>fabids</taxon>
        <taxon>Malpighiales</taxon>
        <taxon>Salicaceae</taxon>
        <taxon>Saliceae</taxon>
        <taxon>Salix</taxon>
    </lineage>
</organism>
<proteinExistence type="predicted"/>
<name>A0ABQ8ZTE8_9ROSI</name>
<evidence type="ECO:0000313" key="2">
    <source>
        <dbReference type="EMBL" id="KAJ6311270.1"/>
    </source>
</evidence>
<reference evidence="2" key="2">
    <citation type="journal article" date="2023" name="Int. J. Mol. Sci.">
        <title>De Novo Assembly and Annotation of 11 Diverse Shrub Willow (Salix) Genomes Reveals Novel Gene Organization in Sex-Linked Regions.</title>
        <authorList>
            <person name="Hyden B."/>
            <person name="Feng K."/>
            <person name="Yates T.B."/>
            <person name="Jawdy S."/>
            <person name="Cereghino C."/>
            <person name="Smart L.B."/>
            <person name="Muchero W."/>
        </authorList>
    </citation>
    <scope>NUCLEOTIDE SEQUENCE</scope>
    <source>
        <tissue evidence="2">Shoot tip</tissue>
    </source>
</reference>
<protein>
    <submittedName>
        <fullName evidence="2">Uncharacterized protein</fullName>
    </submittedName>
</protein>
<evidence type="ECO:0000313" key="3">
    <source>
        <dbReference type="Proteomes" id="UP001141253"/>
    </source>
</evidence>
<dbReference type="Proteomes" id="UP001141253">
    <property type="component" value="Chromosome 10"/>
</dbReference>
<comment type="caution">
    <text evidence="2">The sequence shown here is derived from an EMBL/GenBank/DDBJ whole genome shotgun (WGS) entry which is preliminary data.</text>
</comment>
<keyword evidence="3" id="KW-1185">Reference proteome</keyword>
<sequence length="166" mass="19067">MQFKDQNHSLTPPRATGPGWAHGTMVNAGSIWDFEVLEKLRKQKEQILQRICILPYFQDKGGDDDDAWPLQKMATRGRGKEVLEGTSNRTKRHKKQHLQMVVPIVARPLLQNFASRQGLYCCFKIYIRSWSTISAANCYSYSFQQMADSIALAIRCLLIMLRGEDF</sequence>